<dbReference type="AlphaFoldDB" id="A0A250KU35"/>
<dbReference type="EMBL" id="AP017928">
    <property type="protein sequence ID" value="BBA35168.1"/>
    <property type="molecule type" value="Genomic_DNA"/>
</dbReference>
<dbReference type="KEGG" id="mmai:sS8_3225"/>
<evidence type="ECO:0000313" key="2">
    <source>
        <dbReference type="Proteomes" id="UP000266313"/>
    </source>
</evidence>
<dbReference type="Proteomes" id="UP000266313">
    <property type="component" value="Chromosome"/>
</dbReference>
<reference evidence="1 2" key="1">
    <citation type="submission" date="2016-12" db="EMBL/GenBank/DDBJ databases">
        <title>Genome sequencing of Methylocaldum marinum.</title>
        <authorList>
            <person name="Takeuchi M."/>
            <person name="Kamagata Y."/>
            <person name="Hiraoka S."/>
            <person name="Oshima K."/>
            <person name="Hattori M."/>
            <person name="Iwasaki W."/>
        </authorList>
    </citation>
    <scope>NUCLEOTIDE SEQUENCE [LARGE SCALE GENOMIC DNA]</scope>
    <source>
        <strain evidence="1 2">S8</strain>
    </source>
</reference>
<accession>A0A250KU35</accession>
<sequence>MHAYRIPFSYNYSHQLPLGEDFGIASNIWQPLTTIDELPYTPPNWIEALFQSRAALIDEIEKRAQKTDFIQVDVRAQTLSLYSDRILIERTAVLYMKEQEPLFHAYIKASIDTRVASDAKQL</sequence>
<protein>
    <submittedName>
        <fullName evidence="1">Uncharacterized protein</fullName>
    </submittedName>
</protein>
<name>A0A250KU35_9GAMM</name>
<evidence type="ECO:0000313" key="1">
    <source>
        <dbReference type="EMBL" id="BBA35168.1"/>
    </source>
</evidence>
<gene>
    <name evidence="1" type="ORF">sS8_3225</name>
</gene>
<proteinExistence type="predicted"/>
<dbReference type="RefSeq" id="WP_145986553.1">
    <property type="nucleotide sequence ID" value="NZ_AP017928.1"/>
</dbReference>
<keyword evidence="2" id="KW-1185">Reference proteome</keyword>
<organism evidence="1 2">
    <name type="scientific">Methylocaldum marinum</name>
    <dbReference type="NCBI Taxonomy" id="1432792"/>
    <lineage>
        <taxon>Bacteria</taxon>
        <taxon>Pseudomonadati</taxon>
        <taxon>Pseudomonadota</taxon>
        <taxon>Gammaproteobacteria</taxon>
        <taxon>Methylococcales</taxon>
        <taxon>Methylococcaceae</taxon>
        <taxon>Methylocaldum</taxon>
    </lineage>
</organism>